<dbReference type="InterPro" id="IPR044946">
    <property type="entry name" value="Restrct_endonuc_typeI_TRD_sf"/>
</dbReference>
<sequence>MRFQETPAEAGLRRLQYLADVAAGPSGSLLGNLSNRPDGVPVLSPQDLGDGPYGVRENELRRVPWADYQKLGRFTLQEDDLVLVRQGSIGRLALVTAKQSGWLYGSSCLRVRPNQELVSAPFLAYYLSHPPVQKSLLERALPGTVPSLNTQVLNEFPVAVPPLKRQLQIVGTMTALEDSIAAQHAIVERLKSLRPAVLDELMRKPQQHAYRNG</sequence>
<keyword evidence="5" id="KW-0540">Nuclease</keyword>
<accession>A0ABU5JN32</accession>
<proteinExistence type="inferred from homology"/>
<evidence type="ECO:0000259" key="4">
    <source>
        <dbReference type="Pfam" id="PF01420"/>
    </source>
</evidence>
<feature type="domain" description="Type I restriction modification DNA specificity" evidence="4">
    <location>
        <begin position="73"/>
        <end position="190"/>
    </location>
</feature>
<dbReference type="PANTHER" id="PTHR30408:SF12">
    <property type="entry name" value="TYPE I RESTRICTION ENZYME MJAVIII SPECIFICITY SUBUNIT"/>
    <property type="match status" value="1"/>
</dbReference>
<dbReference type="Proteomes" id="UP001290101">
    <property type="component" value="Unassembled WGS sequence"/>
</dbReference>
<evidence type="ECO:0000313" key="6">
    <source>
        <dbReference type="Proteomes" id="UP001290101"/>
    </source>
</evidence>
<dbReference type="GO" id="GO:0004519">
    <property type="term" value="F:endonuclease activity"/>
    <property type="evidence" value="ECO:0007669"/>
    <property type="project" value="UniProtKB-KW"/>
</dbReference>
<dbReference type="InterPro" id="IPR052021">
    <property type="entry name" value="Type-I_RS_S_subunit"/>
</dbReference>
<protein>
    <submittedName>
        <fullName evidence="5">Restriction endonuclease subunit S</fullName>
    </submittedName>
</protein>
<dbReference type="RefSeq" id="WP_322475163.1">
    <property type="nucleotide sequence ID" value="NZ_JAXOTR010000053.1"/>
</dbReference>
<evidence type="ECO:0000313" key="5">
    <source>
        <dbReference type="EMBL" id="MDZ5494049.1"/>
    </source>
</evidence>
<comment type="similarity">
    <text evidence="1">Belongs to the type-I restriction system S methylase family.</text>
</comment>
<dbReference type="Gene3D" id="3.90.220.20">
    <property type="entry name" value="DNA methylase specificity domains"/>
    <property type="match status" value="1"/>
</dbReference>
<dbReference type="InterPro" id="IPR000055">
    <property type="entry name" value="Restrct_endonuc_typeI_TRD"/>
</dbReference>
<organism evidence="5 6">
    <name type="scientific">Micromonospora sicca</name>
    <dbReference type="NCBI Taxonomy" id="2202420"/>
    <lineage>
        <taxon>Bacteria</taxon>
        <taxon>Bacillati</taxon>
        <taxon>Actinomycetota</taxon>
        <taxon>Actinomycetes</taxon>
        <taxon>Micromonosporales</taxon>
        <taxon>Micromonosporaceae</taxon>
        <taxon>Micromonospora</taxon>
    </lineage>
</organism>
<evidence type="ECO:0000256" key="3">
    <source>
        <dbReference type="ARBA" id="ARBA00023125"/>
    </source>
</evidence>
<dbReference type="EMBL" id="JAXOTQ010000060">
    <property type="protein sequence ID" value="MDZ5494049.1"/>
    <property type="molecule type" value="Genomic_DNA"/>
</dbReference>
<keyword evidence="2" id="KW-0680">Restriction system</keyword>
<gene>
    <name evidence="5" type="ORF">U2F25_32135</name>
</gene>
<keyword evidence="5" id="KW-0378">Hydrolase</keyword>
<evidence type="ECO:0000256" key="1">
    <source>
        <dbReference type="ARBA" id="ARBA00010923"/>
    </source>
</evidence>
<dbReference type="Pfam" id="PF01420">
    <property type="entry name" value="Methylase_S"/>
    <property type="match status" value="1"/>
</dbReference>
<keyword evidence="6" id="KW-1185">Reference proteome</keyword>
<comment type="caution">
    <text evidence="5">The sequence shown here is derived from an EMBL/GenBank/DDBJ whole genome shotgun (WGS) entry which is preliminary data.</text>
</comment>
<dbReference type="CDD" id="cd16961">
    <property type="entry name" value="RMtype1_S_TRD-CR_like"/>
    <property type="match status" value="1"/>
</dbReference>
<reference evidence="5 6" key="1">
    <citation type="submission" date="2023-12" db="EMBL/GenBank/DDBJ databases">
        <title>Micromonospora sp. nov., isolated from Atacama Desert.</title>
        <authorList>
            <person name="Carro L."/>
            <person name="Golinska P."/>
            <person name="Klenk H.-P."/>
            <person name="Goodfellow M."/>
        </authorList>
    </citation>
    <scope>NUCLEOTIDE SEQUENCE [LARGE SCALE GENOMIC DNA]</scope>
    <source>
        <strain evidence="5 6">4G53</strain>
    </source>
</reference>
<keyword evidence="5" id="KW-0255">Endonuclease</keyword>
<evidence type="ECO:0000256" key="2">
    <source>
        <dbReference type="ARBA" id="ARBA00022747"/>
    </source>
</evidence>
<keyword evidence="3" id="KW-0238">DNA-binding</keyword>
<dbReference type="PANTHER" id="PTHR30408">
    <property type="entry name" value="TYPE-1 RESTRICTION ENZYME ECOKI SPECIFICITY PROTEIN"/>
    <property type="match status" value="1"/>
</dbReference>
<name>A0ABU5JN32_9ACTN</name>
<dbReference type="SUPFAM" id="SSF116734">
    <property type="entry name" value="DNA methylase specificity domain"/>
    <property type="match status" value="1"/>
</dbReference>